<dbReference type="InterPro" id="IPR036259">
    <property type="entry name" value="MFS_trans_sf"/>
</dbReference>
<feature type="transmembrane region" description="Helical" evidence="4">
    <location>
        <begin position="343"/>
        <end position="365"/>
    </location>
</feature>
<feature type="transmembrane region" description="Helical" evidence="4">
    <location>
        <begin position="80"/>
        <end position="98"/>
    </location>
</feature>
<evidence type="ECO:0000256" key="2">
    <source>
        <dbReference type="ARBA" id="ARBA00022989"/>
    </source>
</evidence>
<dbReference type="InterPro" id="IPR011701">
    <property type="entry name" value="MFS"/>
</dbReference>
<dbReference type="RefSeq" id="WP_022339170.1">
    <property type="nucleotide sequence ID" value="NZ_CALULB010000012.1"/>
</dbReference>
<feature type="transmembrane region" description="Helical" evidence="4">
    <location>
        <begin position="282"/>
        <end position="299"/>
    </location>
</feature>
<dbReference type="EMBL" id="JANRHJ010000005">
    <property type="protein sequence ID" value="MCR8873500.1"/>
    <property type="molecule type" value="Genomic_DNA"/>
</dbReference>
<feature type="transmembrane region" description="Helical" evidence="4">
    <location>
        <begin position="168"/>
        <end position="188"/>
    </location>
</feature>
<sequence length="391" mass="42836">MKRILEENKGVPASLLWTLAIISGISVANLYYNQPLLNVMSEDLHVSEFTANLIPMTTQIGYALGLLFIIPLGDLYKRRNIIVINFLLLAVSLFSIAGSPNIHFILAASLVTGICSVMPQIFIPIASQFSKPENKARNVGMMVSGLLTGILGSRVISGIVGEYWGWRTMYYIAAVLMIGCIFVVLRMLPEMPSNFKGTYRELMHSLFSLVRLNPTLRLVAVRAALCFGSFLTLWACLAFKLSGEPFHAGNNIIGMLGLCGVAGALTASIVGSYVRKLGVRKLNYIGCTLIILAWCIMWLFQTTYIGFIVGIVIIDIGMQCVQISNQTCALSLVPQASNRVNTIFMTTYFIGGSLGTFLAGTFWHAFQWEGVVGVGIFLAVVSLTLTFFTKH</sequence>
<proteinExistence type="predicted"/>
<feature type="transmembrane region" description="Helical" evidence="4">
    <location>
        <begin position="138"/>
        <end position="156"/>
    </location>
</feature>
<dbReference type="Proteomes" id="UP001204579">
    <property type="component" value="Unassembled WGS sequence"/>
</dbReference>
<feature type="transmembrane region" description="Helical" evidence="4">
    <location>
        <begin position="12"/>
        <end position="32"/>
    </location>
</feature>
<dbReference type="CDD" id="cd17324">
    <property type="entry name" value="MFS_NepI_like"/>
    <property type="match status" value="1"/>
</dbReference>
<dbReference type="AlphaFoldDB" id="A0AAW5N6G3"/>
<feature type="transmembrane region" description="Helical" evidence="4">
    <location>
        <begin position="104"/>
        <end position="126"/>
    </location>
</feature>
<gene>
    <name evidence="6" type="ORF">NW209_05625</name>
</gene>
<dbReference type="PROSITE" id="PS50850">
    <property type="entry name" value="MFS"/>
    <property type="match status" value="1"/>
</dbReference>
<feature type="transmembrane region" description="Helical" evidence="4">
    <location>
        <begin position="52"/>
        <end position="73"/>
    </location>
</feature>
<evidence type="ECO:0000256" key="4">
    <source>
        <dbReference type="SAM" id="Phobius"/>
    </source>
</evidence>
<keyword evidence="7" id="KW-1185">Reference proteome</keyword>
<dbReference type="PANTHER" id="PTHR42910">
    <property type="entry name" value="TRANSPORTER SCO4007-RELATED"/>
    <property type="match status" value="1"/>
</dbReference>
<dbReference type="PANTHER" id="PTHR42910:SF1">
    <property type="entry name" value="MAJOR FACILITATOR SUPERFAMILY (MFS) PROFILE DOMAIN-CONTAINING PROTEIN"/>
    <property type="match status" value="1"/>
</dbReference>
<keyword evidence="3 4" id="KW-0472">Membrane</keyword>
<comment type="caution">
    <text evidence="6">The sequence shown here is derived from an EMBL/GenBank/DDBJ whole genome shotgun (WGS) entry which is preliminary data.</text>
</comment>
<dbReference type="SUPFAM" id="SSF103473">
    <property type="entry name" value="MFS general substrate transporter"/>
    <property type="match status" value="1"/>
</dbReference>
<feature type="transmembrane region" description="Helical" evidence="4">
    <location>
        <begin position="252"/>
        <end position="270"/>
    </location>
</feature>
<organism evidence="6 7">
    <name type="scientific">Phocaeicola barnesiae</name>
    <dbReference type="NCBI Taxonomy" id="376804"/>
    <lineage>
        <taxon>Bacteria</taxon>
        <taxon>Pseudomonadati</taxon>
        <taxon>Bacteroidota</taxon>
        <taxon>Bacteroidia</taxon>
        <taxon>Bacteroidales</taxon>
        <taxon>Bacteroidaceae</taxon>
        <taxon>Phocaeicola</taxon>
    </lineage>
</organism>
<dbReference type="InterPro" id="IPR020846">
    <property type="entry name" value="MFS_dom"/>
</dbReference>
<dbReference type="GeneID" id="82443005"/>
<name>A0AAW5N6G3_9BACT</name>
<dbReference type="Pfam" id="PF07690">
    <property type="entry name" value="MFS_1"/>
    <property type="match status" value="1"/>
</dbReference>
<feature type="transmembrane region" description="Helical" evidence="4">
    <location>
        <begin position="219"/>
        <end position="240"/>
    </location>
</feature>
<accession>A0AAW5N6G3</accession>
<dbReference type="GO" id="GO:0022857">
    <property type="term" value="F:transmembrane transporter activity"/>
    <property type="evidence" value="ECO:0007669"/>
    <property type="project" value="InterPro"/>
</dbReference>
<reference evidence="6 7" key="1">
    <citation type="submission" date="2022-08" db="EMBL/GenBank/DDBJ databases">
        <authorList>
            <person name="Zeman M."/>
            <person name="Kubasova T."/>
        </authorList>
    </citation>
    <scope>NUCLEOTIDE SEQUENCE [LARGE SCALE GENOMIC DNA]</scope>
    <source>
        <strain evidence="6 7">ET62</strain>
    </source>
</reference>
<keyword evidence="2 4" id="KW-1133">Transmembrane helix</keyword>
<evidence type="ECO:0000256" key="1">
    <source>
        <dbReference type="ARBA" id="ARBA00022692"/>
    </source>
</evidence>
<protein>
    <submittedName>
        <fullName evidence="6">MFS transporter</fullName>
    </submittedName>
</protein>
<feature type="domain" description="Major facilitator superfamily (MFS) profile" evidence="5">
    <location>
        <begin position="12"/>
        <end position="391"/>
    </location>
</feature>
<dbReference type="Gene3D" id="1.20.1250.20">
    <property type="entry name" value="MFS general substrate transporter like domains"/>
    <property type="match status" value="1"/>
</dbReference>
<evidence type="ECO:0000313" key="7">
    <source>
        <dbReference type="Proteomes" id="UP001204579"/>
    </source>
</evidence>
<evidence type="ECO:0000256" key="3">
    <source>
        <dbReference type="ARBA" id="ARBA00023136"/>
    </source>
</evidence>
<evidence type="ECO:0000313" key="6">
    <source>
        <dbReference type="EMBL" id="MCR8873500.1"/>
    </source>
</evidence>
<evidence type="ECO:0000259" key="5">
    <source>
        <dbReference type="PROSITE" id="PS50850"/>
    </source>
</evidence>
<keyword evidence="1 4" id="KW-0812">Transmembrane</keyword>
<feature type="transmembrane region" description="Helical" evidence="4">
    <location>
        <begin position="305"/>
        <end position="323"/>
    </location>
</feature>
<feature type="transmembrane region" description="Helical" evidence="4">
    <location>
        <begin position="371"/>
        <end position="389"/>
    </location>
</feature>